<dbReference type="CDD" id="cd09279">
    <property type="entry name" value="RNase_HI_like"/>
    <property type="match status" value="1"/>
</dbReference>
<dbReference type="PANTHER" id="PTHR48475:SF2">
    <property type="entry name" value="RIBONUCLEASE H"/>
    <property type="match status" value="1"/>
</dbReference>
<evidence type="ECO:0000259" key="1">
    <source>
        <dbReference type="PROSITE" id="PS50879"/>
    </source>
</evidence>
<protein>
    <recommendedName>
        <fullName evidence="1">RNase H type-1 domain-containing protein</fullName>
    </recommendedName>
</protein>
<reference evidence="2 3" key="1">
    <citation type="journal article" date="2018" name="PLoS Genet.">
        <title>Population sequencing reveals clonal diversity and ancestral inbreeding in the grapevine cultivar Chardonnay.</title>
        <authorList>
            <person name="Roach M.J."/>
            <person name="Johnson D.L."/>
            <person name="Bohlmann J."/>
            <person name="van Vuuren H.J."/>
            <person name="Jones S.J."/>
            <person name="Pretorius I.S."/>
            <person name="Schmidt S.A."/>
            <person name="Borneman A.R."/>
        </authorList>
    </citation>
    <scope>NUCLEOTIDE SEQUENCE [LARGE SCALE GENOMIC DNA]</scope>
    <source>
        <strain evidence="3">cv. Chardonnay</strain>
        <tissue evidence="2">Leaf</tissue>
    </source>
</reference>
<dbReference type="Pfam" id="PF13456">
    <property type="entry name" value="RVT_3"/>
    <property type="match status" value="1"/>
</dbReference>
<dbReference type="PROSITE" id="PS50879">
    <property type="entry name" value="RNASE_H_1"/>
    <property type="match status" value="1"/>
</dbReference>
<name>A0A438IV33_VITVI</name>
<dbReference type="InterPro" id="IPR002156">
    <property type="entry name" value="RNaseH_domain"/>
</dbReference>
<comment type="caution">
    <text evidence="2">The sequence shown here is derived from an EMBL/GenBank/DDBJ whole genome shotgun (WGS) entry which is preliminary data.</text>
</comment>
<sequence>MADFIAELPEARVPDKESTPDDWWSLHVDGASRSSGSGVGLLKAPTEERLEQSIRLDFPASNNEAEYKVILSGLDLATTLNASKFKIHNDSQLVVGQILKEYEAKDERMAKYSLKVQESLNRLEEWIIEKIPRGDNVQADALAGIAASFHVKESTMLPVYIQATPPSLNHMFAMGQNLSAPGAFTRILLAYNEAGRRDICQKMRQMPKHAPIPHMPAETLNSVTSPWPFVQWGMDIVGLFPTAAVQKKFLLVATDYFCKWVEAEAYCHKMLQMTLPWLI</sequence>
<gene>
    <name evidence="2" type="ORF">CK203_030391</name>
</gene>
<dbReference type="AlphaFoldDB" id="A0A438IV33"/>
<dbReference type="PANTHER" id="PTHR48475">
    <property type="entry name" value="RIBONUCLEASE H"/>
    <property type="match status" value="1"/>
</dbReference>
<dbReference type="GO" id="GO:0003676">
    <property type="term" value="F:nucleic acid binding"/>
    <property type="evidence" value="ECO:0007669"/>
    <property type="project" value="InterPro"/>
</dbReference>
<dbReference type="InterPro" id="IPR012337">
    <property type="entry name" value="RNaseH-like_sf"/>
</dbReference>
<proteinExistence type="predicted"/>
<organism evidence="2 3">
    <name type="scientific">Vitis vinifera</name>
    <name type="common">Grape</name>
    <dbReference type="NCBI Taxonomy" id="29760"/>
    <lineage>
        <taxon>Eukaryota</taxon>
        <taxon>Viridiplantae</taxon>
        <taxon>Streptophyta</taxon>
        <taxon>Embryophyta</taxon>
        <taxon>Tracheophyta</taxon>
        <taxon>Spermatophyta</taxon>
        <taxon>Magnoliopsida</taxon>
        <taxon>eudicotyledons</taxon>
        <taxon>Gunneridae</taxon>
        <taxon>Pentapetalae</taxon>
        <taxon>rosids</taxon>
        <taxon>Vitales</taxon>
        <taxon>Vitaceae</taxon>
        <taxon>Viteae</taxon>
        <taxon>Vitis</taxon>
    </lineage>
</organism>
<dbReference type="InterPro" id="IPR036397">
    <property type="entry name" value="RNaseH_sf"/>
</dbReference>
<accession>A0A438IV33</accession>
<evidence type="ECO:0000313" key="2">
    <source>
        <dbReference type="EMBL" id="RVX00609.1"/>
    </source>
</evidence>
<dbReference type="GO" id="GO:0004523">
    <property type="term" value="F:RNA-DNA hybrid ribonuclease activity"/>
    <property type="evidence" value="ECO:0007669"/>
    <property type="project" value="InterPro"/>
</dbReference>
<dbReference type="Proteomes" id="UP000288805">
    <property type="component" value="Unassembled WGS sequence"/>
</dbReference>
<dbReference type="Gene3D" id="3.30.420.10">
    <property type="entry name" value="Ribonuclease H-like superfamily/Ribonuclease H"/>
    <property type="match status" value="2"/>
</dbReference>
<dbReference type="EMBL" id="QGNW01000080">
    <property type="protein sequence ID" value="RVX00609.1"/>
    <property type="molecule type" value="Genomic_DNA"/>
</dbReference>
<dbReference type="SUPFAM" id="SSF53098">
    <property type="entry name" value="Ribonuclease H-like"/>
    <property type="match status" value="2"/>
</dbReference>
<feature type="domain" description="RNase H type-1" evidence="1">
    <location>
        <begin position="20"/>
        <end position="148"/>
    </location>
</feature>
<evidence type="ECO:0000313" key="3">
    <source>
        <dbReference type="Proteomes" id="UP000288805"/>
    </source>
</evidence>